<dbReference type="SUPFAM" id="SSF53756">
    <property type="entry name" value="UDP-Glycosyltransferase/glycogen phosphorylase"/>
    <property type="match status" value="1"/>
</dbReference>
<feature type="domain" description="Spore protein YkvP/CgeB glycosyl transferase-like" evidence="1">
    <location>
        <begin position="381"/>
        <end position="533"/>
    </location>
</feature>
<proteinExistence type="predicted"/>
<dbReference type="RefSeq" id="WP_014450242.1">
    <property type="nucleotide sequence ID" value="NC_017094.1"/>
</dbReference>
<name>I0IR60_LEPFC</name>
<dbReference type="eggNOG" id="COG4641">
    <property type="taxonomic scope" value="Bacteria"/>
</dbReference>
<dbReference type="EMBL" id="AP012342">
    <property type="protein sequence ID" value="BAM07759.1"/>
    <property type="molecule type" value="Genomic_DNA"/>
</dbReference>
<reference evidence="3" key="2">
    <citation type="submission" date="2012-03" db="EMBL/GenBank/DDBJ databases">
        <title>The complete genome sequence of the pioneer microbe on fresh volcanic deposit, Leptospirillum ferrooxidans strain C2-3.</title>
        <authorList>
            <person name="Fujimura R."/>
            <person name="Sato Y."/>
            <person name="Nishizawa T."/>
            <person name="Nanba K."/>
            <person name="Oshima K."/>
            <person name="Hattori M."/>
            <person name="Kamijo T."/>
            <person name="Ohta H."/>
        </authorList>
    </citation>
    <scope>NUCLEOTIDE SEQUENCE [LARGE SCALE GENOMIC DNA]</scope>
    <source>
        <strain evidence="3">C2-3</strain>
    </source>
</reference>
<dbReference type="HOGENOM" id="CLU_032039_0_0_0"/>
<protein>
    <recommendedName>
        <fullName evidence="1">Spore protein YkvP/CgeB glycosyl transferase-like domain-containing protein</fullName>
    </recommendedName>
</protein>
<evidence type="ECO:0000313" key="2">
    <source>
        <dbReference type="EMBL" id="BAM07759.1"/>
    </source>
</evidence>
<organism evidence="2 3">
    <name type="scientific">Leptospirillum ferrooxidans (strain C2-3)</name>
    <dbReference type="NCBI Taxonomy" id="1162668"/>
    <lineage>
        <taxon>Bacteria</taxon>
        <taxon>Pseudomonadati</taxon>
        <taxon>Nitrospirota</taxon>
        <taxon>Nitrospiria</taxon>
        <taxon>Nitrospirales</taxon>
        <taxon>Nitrospiraceae</taxon>
        <taxon>Leptospirillum</taxon>
    </lineage>
</organism>
<dbReference type="Pfam" id="PF13524">
    <property type="entry name" value="Glyco_trans_1_2"/>
    <property type="match status" value="1"/>
</dbReference>
<sequence length="614" mass="68142">MSDKESETVQSQHPEVFAENLRMIGPGALTNRILSRESARATPDPFPPVLVRAKNGQPVMTAGGISLHSVYDPQKEGDLWAREALSDGVCPEEGVLILGLGMGHHVISFLNRTTCPVWVFEPDLRRLRISLSYMDWFRFRGRIRFLTELSELPSISPGVRLLVHSPSERTHPNGYVAARKMAGSIHEETIASLRILVIPPVYGGSYPVAQGVANGLKSAGHRVSFFDASPFEGALRAIGAQTSLDLHKRQLHGLFSGFMDEMVMAKVLSLKPDLIVALAQAPLSLSLLKRLREMGFPVAYWFVEDFRLTTYWESVAPLVHDFAVIQKEPFLSRLSDLGVRGRYLPAAADPNIFFPRDLSAADRSLYGAPVGFMGAGYHNRQKFFPKIADLGLKIFGTEWNPSDLLIRNMPLPNKRMSPDECARIFSATDVNINLHSSVYHNGVNPDGDFVNPRTFEIAACGAFSLVDRRSLMEELFVMEGPLAEVALFDDESSCRAGVSHYLNHPEERMAISRRAMSRVLRDHTYEVRMSQWIGDLIGEGLRPANPEMTGRWPVDRLISRASGDDGLVSFLNRYRHMGSVGLDDIVGQIAPGKDEITPEEATFLLMKEFSGGPG</sequence>
<evidence type="ECO:0000259" key="1">
    <source>
        <dbReference type="Pfam" id="PF13524"/>
    </source>
</evidence>
<dbReference type="STRING" id="1162668.LFE_2086"/>
<dbReference type="PATRIC" id="fig|1162668.3.peg.2472"/>
<dbReference type="Proteomes" id="UP000007382">
    <property type="component" value="Chromosome"/>
</dbReference>
<evidence type="ECO:0000313" key="3">
    <source>
        <dbReference type="Proteomes" id="UP000007382"/>
    </source>
</evidence>
<dbReference type="InterPro" id="IPR055259">
    <property type="entry name" value="YkvP/CgeB_Glyco_trans-like"/>
</dbReference>
<dbReference type="KEGG" id="lfc:LFE_2086"/>
<accession>I0IR60</accession>
<gene>
    <name evidence="2" type="ordered locus">LFE_2086</name>
</gene>
<reference evidence="2 3" key="1">
    <citation type="journal article" date="2012" name="J. Bacteriol.">
        <title>Complete Genome Sequence of Leptospirillum ferrooxidans Strain C2-3, Isolated from a Fresh Volcanic Ash Deposit on the Island of Miyake, Japan.</title>
        <authorList>
            <person name="Fujimura R."/>
            <person name="Sato Y."/>
            <person name="Nishizawa T."/>
            <person name="Oshima K."/>
            <person name="Kim S.-W."/>
            <person name="Hattori M."/>
            <person name="Kamijo T."/>
            <person name="Ohta H."/>
        </authorList>
    </citation>
    <scope>NUCLEOTIDE SEQUENCE [LARGE SCALE GENOMIC DNA]</scope>
    <source>
        <strain evidence="2 3">C2-3</strain>
    </source>
</reference>
<dbReference type="OrthoDB" id="9791241at2"/>
<dbReference type="AlphaFoldDB" id="I0IR60"/>
<keyword evidence="3" id="KW-1185">Reference proteome</keyword>